<proteinExistence type="predicted"/>
<evidence type="ECO:0000256" key="1">
    <source>
        <dbReference type="SAM" id="MobiDB-lite"/>
    </source>
</evidence>
<reference evidence="2 3" key="1">
    <citation type="submission" date="2020-03" db="EMBL/GenBank/DDBJ databases">
        <title>Metabolic flexibility allows generalist bacteria to become dominant in a frequently disturbed ecosystem.</title>
        <authorList>
            <person name="Chen Y.-J."/>
            <person name="Leung P.M."/>
            <person name="Bay S.K."/>
            <person name="Hugenholtz P."/>
            <person name="Kessler A.J."/>
            <person name="Shelley G."/>
            <person name="Waite D.W."/>
            <person name="Cook P.L."/>
            <person name="Greening C."/>
        </authorList>
    </citation>
    <scope>NUCLEOTIDE SEQUENCE [LARGE SCALE GENOMIC DNA]</scope>
    <source>
        <strain evidence="2">SS_bin_28</strain>
    </source>
</reference>
<dbReference type="AlphaFoldDB" id="A0A7Y2EA68"/>
<evidence type="ECO:0000313" key="3">
    <source>
        <dbReference type="Proteomes" id="UP000547674"/>
    </source>
</evidence>
<feature type="region of interest" description="Disordered" evidence="1">
    <location>
        <begin position="36"/>
        <end position="60"/>
    </location>
</feature>
<accession>A0A7Y2EA68</accession>
<feature type="non-terminal residue" evidence="2">
    <location>
        <position position="1"/>
    </location>
</feature>
<protein>
    <submittedName>
        <fullName evidence="2">Uncharacterized protein</fullName>
    </submittedName>
</protein>
<dbReference type="EMBL" id="JABDJR010000442">
    <property type="protein sequence ID" value="NNF07287.1"/>
    <property type="molecule type" value="Genomic_DNA"/>
</dbReference>
<comment type="caution">
    <text evidence="2">The sequence shown here is derived from an EMBL/GenBank/DDBJ whole genome shotgun (WGS) entry which is preliminary data.</text>
</comment>
<name>A0A7Y2EA68_UNCEI</name>
<organism evidence="2 3">
    <name type="scientific">Eiseniibacteriota bacterium</name>
    <dbReference type="NCBI Taxonomy" id="2212470"/>
    <lineage>
        <taxon>Bacteria</taxon>
        <taxon>Candidatus Eiseniibacteriota</taxon>
    </lineage>
</organism>
<sequence>LQVVSVPRAVKLARTELQPLGTDWLITAVPESAQWWDPETLGEETPLETVQPSEAEPSRV</sequence>
<evidence type="ECO:0000313" key="2">
    <source>
        <dbReference type="EMBL" id="NNF07287.1"/>
    </source>
</evidence>
<dbReference type="Proteomes" id="UP000547674">
    <property type="component" value="Unassembled WGS sequence"/>
</dbReference>
<gene>
    <name evidence="2" type="ORF">HKN21_11050</name>
</gene>